<keyword evidence="3" id="KW-1185">Reference proteome</keyword>
<accession>A0A4Y2SGH6</accession>
<dbReference type="EMBL" id="BGPR01021257">
    <property type="protein sequence ID" value="GBN86369.1"/>
    <property type="molecule type" value="Genomic_DNA"/>
</dbReference>
<evidence type="ECO:0000313" key="3">
    <source>
        <dbReference type="Proteomes" id="UP000499080"/>
    </source>
</evidence>
<dbReference type="EMBL" id="BGPR01049441">
    <property type="protein sequence ID" value="GBO26436.1"/>
    <property type="molecule type" value="Genomic_DNA"/>
</dbReference>
<reference evidence="1 3" key="1">
    <citation type="journal article" date="2019" name="Sci. Rep.">
        <title>Orb-weaving spider Araneus ventricosus genome elucidates the spidroin gene catalogue.</title>
        <authorList>
            <person name="Kono N."/>
            <person name="Nakamura H."/>
            <person name="Ohtoshi R."/>
            <person name="Moran D.A.P."/>
            <person name="Shinohara A."/>
            <person name="Yoshida Y."/>
            <person name="Fujiwara M."/>
            <person name="Mori M."/>
            <person name="Tomita M."/>
            <person name="Arakawa K."/>
        </authorList>
    </citation>
    <scope>NUCLEOTIDE SEQUENCE [LARGE SCALE GENOMIC DNA]</scope>
</reference>
<dbReference type="AlphaFoldDB" id="A0A4Y2SGH6"/>
<protein>
    <submittedName>
        <fullName evidence="1">Uncharacterized protein</fullName>
    </submittedName>
</protein>
<proteinExistence type="predicted"/>
<gene>
    <name evidence="2" type="ORF">AVEN_241149_1</name>
    <name evidence="1" type="ORF">AVEN_95077_1</name>
</gene>
<organism evidence="1 3">
    <name type="scientific">Araneus ventricosus</name>
    <name type="common">Orbweaver spider</name>
    <name type="synonym">Epeira ventricosa</name>
    <dbReference type="NCBI Taxonomy" id="182803"/>
    <lineage>
        <taxon>Eukaryota</taxon>
        <taxon>Metazoa</taxon>
        <taxon>Ecdysozoa</taxon>
        <taxon>Arthropoda</taxon>
        <taxon>Chelicerata</taxon>
        <taxon>Arachnida</taxon>
        <taxon>Araneae</taxon>
        <taxon>Araneomorphae</taxon>
        <taxon>Entelegynae</taxon>
        <taxon>Araneoidea</taxon>
        <taxon>Araneidae</taxon>
        <taxon>Araneus</taxon>
    </lineage>
</organism>
<name>A0A4Y2SGH6_ARAVE</name>
<evidence type="ECO:0000313" key="1">
    <source>
        <dbReference type="EMBL" id="GBN86369.1"/>
    </source>
</evidence>
<dbReference type="Proteomes" id="UP000499080">
    <property type="component" value="Unassembled WGS sequence"/>
</dbReference>
<sequence length="109" mass="12062">MFERAEKMKIAQRKVGAVGGLKFPSQKIPIKLGSELRCEALYCHGLLDHGSLLILYSTDLGTSGKSFERVLMVKRLFSRIFASTEVTILSVIKMGDPSGNHHGRCRGQL</sequence>
<evidence type="ECO:0000313" key="2">
    <source>
        <dbReference type="EMBL" id="GBO26436.1"/>
    </source>
</evidence>
<comment type="caution">
    <text evidence="1">The sequence shown here is derived from an EMBL/GenBank/DDBJ whole genome shotgun (WGS) entry which is preliminary data.</text>
</comment>